<dbReference type="Pfam" id="PF14745">
    <property type="entry name" value="WASH-4_N"/>
    <property type="match status" value="1"/>
</dbReference>
<gene>
    <name evidence="4" type="ORF">L9F63_010696</name>
</gene>
<reference evidence="4" key="2">
    <citation type="submission" date="2023-05" db="EMBL/GenBank/DDBJ databases">
        <authorList>
            <person name="Fouks B."/>
        </authorList>
    </citation>
    <scope>NUCLEOTIDE SEQUENCE</scope>
    <source>
        <strain evidence="4">Stay&amp;Tobe</strain>
        <tissue evidence="4">Testes</tissue>
    </source>
</reference>
<sequence>EGNLQDGAAQLLISRMLRHFQELSCFVKRCEQVAVQIVEQLAALYSSNKDAPKVINATGVHFQDVFDHLGDILVMLVTLDEILGNHSTLHDHWIIYKRTVKSVHHDPAKFGVEWGKLKNFENLLSELENHLLAGKILQKMVEQSFDGTKGSINKNVCLAEEFNCYLKNSVAELESKPIEQMDCDNQLLWVKLSALYVLNFNLFGTMDKKLFKQLWDLNKKIPTVTLVGNVLWFPEQFLLAHLTHMAKLIDKKTQQSVQGRRQTYLQQKAQNLPKETQAFCLQACLWMVQMETSLKQDSTVLKLEDLNHRCDLFLQGVQYASEISRLLKTVTNLHVTLAKPMTKTAVLALCKLVELLKGIQHMYHRHYMTIAESVNHVVQHLEFQALHIIATAKKGVVQDKRYSEKHLDILSSLVLAEKALHGPGTKERRLISRLALSTANQLKTFQSFWPIYFGSLYENKTDLHRLLYMFCALRDCVYAMEKTKHNTSPEVLKKSFDKEIFSYLNEQILQPLCHKIETNLRLHVHSHLQLDDRNPFRVGTMDFSPLLRLRPIRFFDRYIDIKGYVEHYLDQTFYNLTTVALHDWKTYGEMRTLAHHNYNLSTVEDHLPSQTLEQGLDVLVIMRNIHIFVSKYLYNLNNQIFVEQSSNNKHLNTINIRHIANSIRTHGTGIMNTTVNFTYQFLRKKFFIFSQFMYDEHIKSRLIKDIRFFRETKAQLDQKYSYEKADKFNKGIRKLGLTAEGLSYLDQFRMLISHIGNAMGYVRMIRSGGLHCCSNAICFMPDLDDIVNFEELCKEEGLSNVCQEAAHRLDQVIGNLVRNFAEGTEYFKLLVDVFSPVFRDPKNMHLRNFYIIVPPLTINFVEHSITCKEKMSKKNKVGAAFTDDGFAM</sequence>
<dbReference type="Pfam" id="PF14744">
    <property type="entry name" value="WASH-7_mid"/>
    <property type="match status" value="1"/>
</dbReference>
<dbReference type="PANTHER" id="PTHR31409:SF0">
    <property type="entry name" value="WASH COMPLEX SUBUNIT 4"/>
    <property type="match status" value="1"/>
</dbReference>
<dbReference type="EMBL" id="JASPKZ010001202">
    <property type="protein sequence ID" value="KAJ9598626.1"/>
    <property type="molecule type" value="Genomic_DNA"/>
</dbReference>
<feature type="domain" description="WASH complex subunit 7 central" evidence="1">
    <location>
        <begin position="447"/>
        <end position="784"/>
    </location>
</feature>
<evidence type="ECO:0000313" key="4">
    <source>
        <dbReference type="EMBL" id="KAJ9598626.1"/>
    </source>
</evidence>
<feature type="non-terminal residue" evidence="4">
    <location>
        <position position="1"/>
    </location>
</feature>
<dbReference type="InterPro" id="IPR027307">
    <property type="entry name" value="WASH7"/>
</dbReference>
<dbReference type="Pfam" id="PF14746">
    <property type="entry name" value="WASH-7_C"/>
    <property type="match status" value="1"/>
</dbReference>
<proteinExistence type="predicted"/>
<reference evidence="4" key="1">
    <citation type="journal article" date="2023" name="IScience">
        <title>Live-bearing cockroach genome reveals convergent evolutionary mechanisms linked to viviparity in insects and beyond.</title>
        <authorList>
            <person name="Fouks B."/>
            <person name="Harrison M.C."/>
            <person name="Mikhailova A.A."/>
            <person name="Marchal E."/>
            <person name="English S."/>
            <person name="Carruthers M."/>
            <person name="Jennings E.C."/>
            <person name="Chiamaka E.L."/>
            <person name="Frigard R.A."/>
            <person name="Pippel M."/>
            <person name="Attardo G.M."/>
            <person name="Benoit J.B."/>
            <person name="Bornberg-Bauer E."/>
            <person name="Tobe S.S."/>
        </authorList>
    </citation>
    <scope>NUCLEOTIDE SEQUENCE</scope>
    <source>
        <strain evidence="4">Stay&amp;Tobe</strain>
    </source>
</reference>
<name>A0AAD8AGI6_DIPPU</name>
<dbReference type="InterPro" id="IPR028283">
    <property type="entry name" value="WASH-7_C"/>
</dbReference>
<organism evidence="4 5">
    <name type="scientific">Diploptera punctata</name>
    <name type="common">Pacific beetle cockroach</name>
    <dbReference type="NCBI Taxonomy" id="6984"/>
    <lineage>
        <taxon>Eukaryota</taxon>
        <taxon>Metazoa</taxon>
        <taxon>Ecdysozoa</taxon>
        <taxon>Arthropoda</taxon>
        <taxon>Hexapoda</taxon>
        <taxon>Insecta</taxon>
        <taxon>Pterygota</taxon>
        <taxon>Neoptera</taxon>
        <taxon>Polyneoptera</taxon>
        <taxon>Dictyoptera</taxon>
        <taxon>Blattodea</taxon>
        <taxon>Blaberoidea</taxon>
        <taxon>Blaberidae</taxon>
        <taxon>Diplopterinae</taxon>
        <taxon>Diploptera</taxon>
    </lineage>
</organism>
<evidence type="ECO:0000259" key="2">
    <source>
        <dbReference type="Pfam" id="PF14745"/>
    </source>
</evidence>
<protein>
    <recommendedName>
        <fullName evidence="6">WASH complex subunit 7</fullName>
    </recommendedName>
</protein>
<evidence type="ECO:0000259" key="3">
    <source>
        <dbReference type="Pfam" id="PF14746"/>
    </source>
</evidence>
<dbReference type="InterPro" id="IPR028191">
    <property type="entry name" value="WASH-4_N"/>
</dbReference>
<dbReference type="AlphaFoldDB" id="A0AAD8AGI6"/>
<evidence type="ECO:0000313" key="5">
    <source>
        <dbReference type="Proteomes" id="UP001233999"/>
    </source>
</evidence>
<feature type="non-terminal residue" evidence="4">
    <location>
        <position position="888"/>
    </location>
</feature>
<keyword evidence="5" id="KW-1185">Reference proteome</keyword>
<evidence type="ECO:0008006" key="6">
    <source>
        <dbReference type="Google" id="ProtNLM"/>
    </source>
</evidence>
<dbReference type="InterPro" id="IPR028282">
    <property type="entry name" value="WASH-7_central"/>
</dbReference>
<feature type="domain" description="WASH complex subunit 7 C-terminal" evidence="3">
    <location>
        <begin position="803"/>
        <end position="888"/>
    </location>
</feature>
<accession>A0AAD8AGI6</accession>
<dbReference type="GO" id="GO:0071203">
    <property type="term" value="C:WASH complex"/>
    <property type="evidence" value="ECO:0007669"/>
    <property type="project" value="InterPro"/>
</dbReference>
<dbReference type="GO" id="GO:0005768">
    <property type="term" value="C:endosome"/>
    <property type="evidence" value="ECO:0007669"/>
    <property type="project" value="TreeGrafter"/>
</dbReference>
<dbReference type="PANTHER" id="PTHR31409">
    <property type="entry name" value="WASH COMPLEX SUBUNIT 4"/>
    <property type="match status" value="1"/>
</dbReference>
<dbReference type="Proteomes" id="UP001233999">
    <property type="component" value="Unassembled WGS sequence"/>
</dbReference>
<dbReference type="GO" id="GO:0016197">
    <property type="term" value="P:endosomal transport"/>
    <property type="evidence" value="ECO:0007669"/>
    <property type="project" value="TreeGrafter"/>
</dbReference>
<comment type="caution">
    <text evidence="4">The sequence shown here is derived from an EMBL/GenBank/DDBJ whole genome shotgun (WGS) entry which is preliminary data.</text>
</comment>
<feature type="domain" description="WASH complex subunit 4 N-terminal" evidence="2">
    <location>
        <begin position="2"/>
        <end position="445"/>
    </location>
</feature>
<evidence type="ECO:0000259" key="1">
    <source>
        <dbReference type="Pfam" id="PF14744"/>
    </source>
</evidence>
<dbReference type="GO" id="GO:0007032">
    <property type="term" value="P:endosome organization"/>
    <property type="evidence" value="ECO:0007669"/>
    <property type="project" value="TreeGrafter"/>
</dbReference>